<evidence type="ECO:0000313" key="12">
    <source>
        <dbReference type="EMBL" id="STX35064.1"/>
    </source>
</evidence>
<dbReference type="PANTHER" id="PTHR43895">
    <property type="entry name" value="CALCIUM/CALMODULIN-DEPENDENT PROTEIN KINASE KINASE-RELATED"/>
    <property type="match status" value="1"/>
</dbReference>
<evidence type="ECO:0000256" key="8">
    <source>
        <dbReference type="ARBA" id="ARBA00048679"/>
    </source>
</evidence>
<evidence type="ECO:0000256" key="1">
    <source>
        <dbReference type="ARBA" id="ARBA00012513"/>
    </source>
</evidence>
<dbReference type="GO" id="GO:0004674">
    <property type="term" value="F:protein serine/threonine kinase activity"/>
    <property type="evidence" value="ECO:0007669"/>
    <property type="project" value="UniProtKB-KW"/>
</dbReference>
<dbReference type="PROSITE" id="PS00107">
    <property type="entry name" value="PROTEIN_KINASE_ATP"/>
    <property type="match status" value="1"/>
</dbReference>
<dbReference type="OrthoDB" id="5650163at2"/>
<dbReference type="GO" id="GO:0005524">
    <property type="term" value="F:ATP binding"/>
    <property type="evidence" value="ECO:0007669"/>
    <property type="project" value="UniProtKB-UniRule"/>
</dbReference>
<dbReference type="SMART" id="SM00220">
    <property type="entry name" value="S_TKc"/>
    <property type="match status" value="1"/>
</dbReference>
<accession>A0A378ISW1</accession>
<feature type="binding site" evidence="9">
    <location>
        <position position="85"/>
    </location>
    <ligand>
        <name>ATP</name>
        <dbReference type="ChEBI" id="CHEBI:30616"/>
    </ligand>
</feature>
<comment type="catalytic activity">
    <reaction evidence="7">
        <text>L-threonyl-[protein] + ATP = O-phospho-L-threonyl-[protein] + ADP + H(+)</text>
        <dbReference type="Rhea" id="RHEA:46608"/>
        <dbReference type="Rhea" id="RHEA-COMP:11060"/>
        <dbReference type="Rhea" id="RHEA-COMP:11605"/>
        <dbReference type="ChEBI" id="CHEBI:15378"/>
        <dbReference type="ChEBI" id="CHEBI:30013"/>
        <dbReference type="ChEBI" id="CHEBI:30616"/>
        <dbReference type="ChEBI" id="CHEBI:61977"/>
        <dbReference type="ChEBI" id="CHEBI:456216"/>
        <dbReference type="EC" id="2.7.11.1"/>
    </reaction>
</comment>
<evidence type="ECO:0000256" key="6">
    <source>
        <dbReference type="ARBA" id="ARBA00022840"/>
    </source>
</evidence>
<dbReference type="Proteomes" id="UP000255316">
    <property type="component" value="Unassembled WGS sequence"/>
</dbReference>
<feature type="compositionally biased region" description="Acidic residues" evidence="10">
    <location>
        <begin position="245"/>
        <end position="279"/>
    </location>
</feature>
<keyword evidence="6 9" id="KW-0067">ATP-binding</keyword>
<dbReference type="AlphaFoldDB" id="A0A378ISW1"/>
<gene>
    <name evidence="12" type="ORF">NCTC12438_01675</name>
</gene>
<evidence type="ECO:0000256" key="3">
    <source>
        <dbReference type="ARBA" id="ARBA00022679"/>
    </source>
</evidence>
<evidence type="ECO:0000313" key="13">
    <source>
        <dbReference type="Proteomes" id="UP000255316"/>
    </source>
</evidence>
<dbReference type="STRING" id="28085.Lcin_0273"/>
<evidence type="ECO:0000256" key="5">
    <source>
        <dbReference type="ARBA" id="ARBA00022777"/>
    </source>
</evidence>
<protein>
    <recommendedName>
        <fullName evidence="1">non-specific serine/threonine protein kinase</fullName>
        <ecNumber evidence="1">2.7.11.1</ecNumber>
    </recommendedName>
</protein>
<dbReference type="InterPro" id="IPR017441">
    <property type="entry name" value="Protein_kinase_ATP_BS"/>
</dbReference>
<evidence type="ECO:0000259" key="11">
    <source>
        <dbReference type="PROSITE" id="PS50011"/>
    </source>
</evidence>
<reference evidence="12 13" key="1">
    <citation type="submission" date="2018-06" db="EMBL/GenBank/DDBJ databases">
        <authorList>
            <consortium name="Pathogen Informatics"/>
            <person name="Doyle S."/>
        </authorList>
    </citation>
    <scope>NUCLEOTIDE SEQUENCE [LARGE SCALE GENOMIC DNA]</scope>
    <source>
        <strain evidence="12 13">NCTC12438</strain>
    </source>
</reference>
<evidence type="ECO:0000256" key="9">
    <source>
        <dbReference type="PROSITE-ProRule" id="PRU10141"/>
    </source>
</evidence>
<evidence type="ECO:0000256" key="4">
    <source>
        <dbReference type="ARBA" id="ARBA00022741"/>
    </source>
</evidence>
<keyword evidence="4 9" id="KW-0547">Nucleotide-binding</keyword>
<organism evidence="12 13">
    <name type="scientific">Legionella cincinnatiensis</name>
    <dbReference type="NCBI Taxonomy" id="28085"/>
    <lineage>
        <taxon>Bacteria</taxon>
        <taxon>Pseudomonadati</taxon>
        <taxon>Pseudomonadota</taxon>
        <taxon>Gammaproteobacteria</taxon>
        <taxon>Legionellales</taxon>
        <taxon>Legionellaceae</taxon>
        <taxon>Legionella</taxon>
    </lineage>
</organism>
<name>A0A378ISW1_9GAMM</name>
<dbReference type="InterPro" id="IPR000719">
    <property type="entry name" value="Prot_kinase_dom"/>
</dbReference>
<sequence>MKSRDEILRWTRQDKRNTKNKHTVVTSMNGQRQYQLMGTLDEEESNHLFQQVGIDLKGKAVLGKGQFGKVRLVRNKEGDFFSVKKIKFINNQSNFNFDVEALQREGKFNDILREKNISGVMRPIDVFTTTDSKGNSVMFQIMPIANLRDGENFIRLQSFLVSDIDNNKLEFPSDLLEQLRLFDEQDYSNSKINHQMIIENEEKDVDLLESSGDEKSDADLLESSGDEKSDADLLESSGDEKSDADLLESSEDEKGDADLLESSEDEKGDADLIESSEDELSGKSELKLSGLLMKVISLHITQSLAKILHEMHQNSIYHRDIHFKNILFDSRGRVYLSDFGTGIAYDKDRVAVQVTSKLQSNILPPEAKFPQVRQEIIKRGQKSHEVIDEWELGCTLLSFMGSKSSEILQKLQMPIREIQKTHFSGKGSQYQNYMNYLAKELEKFDKEVLSTTGHPAVREVILGLLNPDYNKRMSLIQAANLINGVQPPKDEIILKAFHLLSQYQTKQENRFNSQGRFFDDKKKKNEEELDSLSLKTNQVSLNT</sequence>
<dbReference type="EC" id="2.7.11.1" evidence="1"/>
<feature type="domain" description="Protein kinase" evidence="11">
    <location>
        <begin position="56"/>
        <end position="493"/>
    </location>
</feature>
<dbReference type="Gene3D" id="1.10.510.10">
    <property type="entry name" value="Transferase(Phosphotransferase) domain 1"/>
    <property type="match status" value="2"/>
</dbReference>
<feature type="region of interest" description="Disordered" evidence="10">
    <location>
        <begin position="208"/>
        <end position="279"/>
    </location>
</feature>
<evidence type="ECO:0000256" key="2">
    <source>
        <dbReference type="ARBA" id="ARBA00022527"/>
    </source>
</evidence>
<proteinExistence type="predicted"/>
<dbReference type="PROSITE" id="PS50011">
    <property type="entry name" value="PROTEIN_KINASE_DOM"/>
    <property type="match status" value="1"/>
</dbReference>
<dbReference type="PANTHER" id="PTHR43895:SF32">
    <property type="entry name" value="SERINE_THREONINE-PROTEIN KINASE CHK1"/>
    <property type="match status" value="1"/>
</dbReference>
<keyword evidence="3" id="KW-0808">Transferase</keyword>
<dbReference type="SUPFAM" id="SSF56112">
    <property type="entry name" value="Protein kinase-like (PK-like)"/>
    <property type="match status" value="1"/>
</dbReference>
<dbReference type="Pfam" id="PF00069">
    <property type="entry name" value="Pkinase"/>
    <property type="match status" value="1"/>
</dbReference>
<dbReference type="EMBL" id="UGNX01000001">
    <property type="protein sequence ID" value="STX35064.1"/>
    <property type="molecule type" value="Genomic_DNA"/>
</dbReference>
<evidence type="ECO:0000256" key="10">
    <source>
        <dbReference type="SAM" id="MobiDB-lite"/>
    </source>
</evidence>
<evidence type="ECO:0000256" key="7">
    <source>
        <dbReference type="ARBA" id="ARBA00047899"/>
    </source>
</evidence>
<comment type="catalytic activity">
    <reaction evidence="8">
        <text>L-seryl-[protein] + ATP = O-phospho-L-seryl-[protein] + ADP + H(+)</text>
        <dbReference type="Rhea" id="RHEA:17989"/>
        <dbReference type="Rhea" id="RHEA-COMP:9863"/>
        <dbReference type="Rhea" id="RHEA-COMP:11604"/>
        <dbReference type="ChEBI" id="CHEBI:15378"/>
        <dbReference type="ChEBI" id="CHEBI:29999"/>
        <dbReference type="ChEBI" id="CHEBI:30616"/>
        <dbReference type="ChEBI" id="CHEBI:83421"/>
        <dbReference type="ChEBI" id="CHEBI:456216"/>
        <dbReference type="EC" id="2.7.11.1"/>
    </reaction>
</comment>
<keyword evidence="5 12" id="KW-0418">Kinase</keyword>
<keyword evidence="2" id="KW-0723">Serine/threonine-protein kinase</keyword>
<dbReference type="InterPro" id="IPR011009">
    <property type="entry name" value="Kinase-like_dom_sf"/>
</dbReference>
<dbReference type="GO" id="GO:0007165">
    <property type="term" value="P:signal transduction"/>
    <property type="evidence" value="ECO:0007669"/>
    <property type="project" value="TreeGrafter"/>
</dbReference>